<dbReference type="InterPro" id="IPR013762">
    <property type="entry name" value="Integrase-like_cat_sf"/>
</dbReference>
<dbReference type="Pfam" id="PF00589">
    <property type="entry name" value="Phage_integrase"/>
    <property type="match status" value="1"/>
</dbReference>
<dbReference type="PANTHER" id="PTHR30349">
    <property type="entry name" value="PHAGE INTEGRASE-RELATED"/>
    <property type="match status" value="1"/>
</dbReference>
<dbReference type="InterPro" id="IPR002104">
    <property type="entry name" value="Integrase_catalytic"/>
</dbReference>
<dbReference type="CDD" id="cd01189">
    <property type="entry name" value="INT_ICEBs1_C_like"/>
    <property type="match status" value="1"/>
</dbReference>
<dbReference type="PROSITE" id="PS51898">
    <property type="entry name" value="TYR_RECOMBINASE"/>
    <property type="match status" value="1"/>
</dbReference>
<dbReference type="EMBL" id="CADCWN010000363">
    <property type="protein sequence ID" value="CAA9589019.1"/>
    <property type="molecule type" value="Genomic_DNA"/>
</dbReference>
<evidence type="ECO:0000313" key="8">
    <source>
        <dbReference type="EMBL" id="CAA9589019.1"/>
    </source>
</evidence>
<dbReference type="InterPro" id="IPR050090">
    <property type="entry name" value="Tyrosine_recombinase_XerCD"/>
</dbReference>
<protein>
    <submittedName>
        <fullName evidence="8">Integrase</fullName>
    </submittedName>
</protein>
<name>A0A6J4VV91_9BACT</name>
<feature type="region of interest" description="Disordered" evidence="5">
    <location>
        <begin position="368"/>
        <end position="390"/>
    </location>
</feature>
<feature type="compositionally biased region" description="Acidic residues" evidence="5">
    <location>
        <begin position="381"/>
        <end position="390"/>
    </location>
</feature>
<sequence>MMATRRGNHEGSIYGHKDGFAGQVTIEGRRRTFYGKTRREVQGKIRAAVNEGERGIAPSRENLSLEQFLTRWLEEAVRPGVSPRTYASYDYHVRLHFIPALGKRKLRALQPSDLQGLYARLLGQGLAPKTVRNAHIVIHKALEQATGWDLAPRNVADLVRPPRVERREPNTLSAGEVRRLWAAIAGTRWEALLVLAVATGLRQGEMLGLRWGDLDPGRAALQVRRQLHRDKTYGTPKAKSRRRIDLAAPEIRALARHKARQDALRLARGAAYEDRDLVFCTDLGRPLGWRNVTRAFKRLLGAAGLKDVRFHDLRHTNATLLLEAEVHPKIVQERLGHSTIAVTLDIYSHAIPSLGRGAADRLHEVLGDGEAEGGTGRGGDDGEAGDELPY</sequence>
<evidence type="ECO:0000256" key="3">
    <source>
        <dbReference type="ARBA" id="ARBA00023172"/>
    </source>
</evidence>
<dbReference type="AlphaFoldDB" id="A0A6J4VV91"/>
<dbReference type="GO" id="GO:0003677">
    <property type="term" value="F:DNA binding"/>
    <property type="evidence" value="ECO:0007669"/>
    <property type="project" value="UniProtKB-UniRule"/>
</dbReference>
<dbReference type="Gene3D" id="1.10.150.130">
    <property type="match status" value="1"/>
</dbReference>
<dbReference type="PROSITE" id="PS51900">
    <property type="entry name" value="CB"/>
    <property type="match status" value="1"/>
</dbReference>
<dbReference type="InterPro" id="IPR044068">
    <property type="entry name" value="CB"/>
</dbReference>
<proteinExistence type="predicted"/>
<organism evidence="8">
    <name type="scientific">uncultured Thermomicrobiales bacterium</name>
    <dbReference type="NCBI Taxonomy" id="1645740"/>
    <lineage>
        <taxon>Bacteria</taxon>
        <taxon>Pseudomonadati</taxon>
        <taxon>Thermomicrobiota</taxon>
        <taxon>Thermomicrobia</taxon>
        <taxon>Thermomicrobiales</taxon>
        <taxon>environmental samples</taxon>
    </lineage>
</organism>
<feature type="domain" description="Core-binding (CB)" evidence="7">
    <location>
        <begin position="63"/>
        <end position="146"/>
    </location>
</feature>
<dbReference type="SUPFAM" id="SSF56349">
    <property type="entry name" value="DNA breaking-rejoining enzymes"/>
    <property type="match status" value="1"/>
</dbReference>
<dbReference type="GO" id="GO:0006310">
    <property type="term" value="P:DNA recombination"/>
    <property type="evidence" value="ECO:0007669"/>
    <property type="project" value="UniProtKB-KW"/>
</dbReference>
<dbReference type="InterPro" id="IPR010998">
    <property type="entry name" value="Integrase_recombinase_N"/>
</dbReference>
<evidence type="ECO:0000256" key="1">
    <source>
        <dbReference type="ARBA" id="ARBA00022908"/>
    </source>
</evidence>
<dbReference type="InterPro" id="IPR004107">
    <property type="entry name" value="Integrase_SAM-like_N"/>
</dbReference>
<evidence type="ECO:0000256" key="4">
    <source>
        <dbReference type="PROSITE-ProRule" id="PRU01248"/>
    </source>
</evidence>
<accession>A0A6J4VV91</accession>
<reference evidence="8" key="1">
    <citation type="submission" date="2020-02" db="EMBL/GenBank/DDBJ databases">
        <authorList>
            <person name="Meier V. D."/>
        </authorList>
    </citation>
    <scope>NUCLEOTIDE SEQUENCE</scope>
    <source>
        <strain evidence="8">AVDCRST_MAG18</strain>
    </source>
</reference>
<evidence type="ECO:0000259" key="6">
    <source>
        <dbReference type="PROSITE" id="PS51898"/>
    </source>
</evidence>
<keyword evidence="2 4" id="KW-0238">DNA-binding</keyword>
<evidence type="ECO:0000259" key="7">
    <source>
        <dbReference type="PROSITE" id="PS51900"/>
    </source>
</evidence>
<evidence type="ECO:0000256" key="2">
    <source>
        <dbReference type="ARBA" id="ARBA00023125"/>
    </source>
</evidence>
<dbReference type="GO" id="GO:0015074">
    <property type="term" value="P:DNA integration"/>
    <property type="evidence" value="ECO:0007669"/>
    <property type="project" value="UniProtKB-KW"/>
</dbReference>
<feature type="domain" description="Tyr recombinase" evidence="6">
    <location>
        <begin position="167"/>
        <end position="360"/>
    </location>
</feature>
<dbReference type="PANTHER" id="PTHR30349:SF91">
    <property type="entry name" value="INTA PROTEIN"/>
    <property type="match status" value="1"/>
</dbReference>
<dbReference type="InterPro" id="IPR011010">
    <property type="entry name" value="DNA_brk_join_enz"/>
</dbReference>
<gene>
    <name evidence="8" type="ORF">AVDCRST_MAG18-4524</name>
</gene>
<evidence type="ECO:0000256" key="5">
    <source>
        <dbReference type="SAM" id="MobiDB-lite"/>
    </source>
</evidence>
<dbReference type="Gene3D" id="1.10.443.10">
    <property type="entry name" value="Intergrase catalytic core"/>
    <property type="match status" value="1"/>
</dbReference>
<dbReference type="Pfam" id="PF14659">
    <property type="entry name" value="Phage_int_SAM_3"/>
    <property type="match status" value="1"/>
</dbReference>
<keyword evidence="3" id="KW-0233">DNA recombination</keyword>
<keyword evidence="1" id="KW-0229">DNA integration</keyword>